<dbReference type="Proteomes" id="UP001273166">
    <property type="component" value="Unassembled WGS sequence"/>
</dbReference>
<reference evidence="2" key="2">
    <citation type="submission" date="2023-06" db="EMBL/GenBank/DDBJ databases">
        <authorList>
            <consortium name="Lawrence Berkeley National Laboratory"/>
            <person name="Mondo S.J."/>
            <person name="Hensen N."/>
            <person name="Bonometti L."/>
            <person name="Westerberg I."/>
            <person name="Brannstrom I.O."/>
            <person name="Guillou S."/>
            <person name="Cros-Aarteil S."/>
            <person name="Calhoun S."/>
            <person name="Haridas S."/>
            <person name="Kuo A."/>
            <person name="Pangilinan J."/>
            <person name="Riley R."/>
            <person name="Labutti K."/>
            <person name="Andreopoulos B."/>
            <person name="Lipzen A."/>
            <person name="Chen C."/>
            <person name="Yanf M."/>
            <person name="Daum C."/>
            <person name="Ng V."/>
            <person name="Clum A."/>
            <person name="Steindorff A."/>
            <person name="Ohm R."/>
            <person name="Martin F."/>
            <person name="Silar P."/>
            <person name="Natvig D."/>
            <person name="Lalanne C."/>
            <person name="Gautier V."/>
            <person name="Ament-Velasquez S.L."/>
            <person name="Kruys A."/>
            <person name="Hutchinson M.I."/>
            <person name="Powell A.J."/>
            <person name="Barry K."/>
            <person name="Miller A.N."/>
            <person name="Grigoriev I.V."/>
            <person name="Debuchy R."/>
            <person name="Gladieux P."/>
            <person name="Thoren M.H."/>
            <person name="Johannesson H."/>
        </authorList>
    </citation>
    <scope>NUCLEOTIDE SEQUENCE</scope>
    <source>
        <strain evidence="2">CBS 333.67</strain>
    </source>
</reference>
<dbReference type="EMBL" id="JAUDZG010000003">
    <property type="protein sequence ID" value="KAK3307226.1"/>
    <property type="molecule type" value="Genomic_DNA"/>
</dbReference>
<sequence length="542" mass="61506">MSEYVELPPSTRKRFFEPVVLLDSLRSVYVKDNRTSEPDLESDTGKSPKQTYYCFLNKLSQICDSEPKQPLGKTVSAVVILDSGTIEYRLASNQRDRRELDTVREYLTDIIDVFGRASDEEMNDRSFTAHLLSDVLRKVLAFNRFRIEDYIDALCDVKPNRERDNLTFCIESAASDEAVEGEAAANALRSLLPHIQAARRAPRGSNDAFSSHAEKLLKAIHAHYEFSLGEYMKKKTRGDNRIGDSPWDDVRHAVGRLLSYYIAIKVLISARKLWPRIFVDFEVTYIPSSQPLGQPPDIRRNARGILNRMGRNKSTIEAYQRHAKSLQALGLDDRIKDRVSPARFRPIVHAEVNLLDSVLRGQELAEREGEDPIRFFNEAEFGRYIGSSKPTCLLCHFYFRHHPSLVRCRETHYNLYPNWRAPDVSKADGEEAERQRLEIVEDLIKDVRREAGRAIEQHSYPRRRHDSWDTPTNPLPGSTVRAVDDVASMLSHVSLDAASTRRAPPDVSSTWGESDSSREVTPGSPMSGADDDVEDGDEDGGV</sequence>
<reference evidence="2" key="1">
    <citation type="journal article" date="2023" name="Mol. Phylogenet. Evol.">
        <title>Genome-scale phylogeny and comparative genomics of the fungal order Sordariales.</title>
        <authorList>
            <person name="Hensen N."/>
            <person name="Bonometti L."/>
            <person name="Westerberg I."/>
            <person name="Brannstrom I.O."/>
            <person name="Guillou S."/>
            <person name="Cros-Aarteil S."/>
            <person name="Calhoun S."/>
            <person name="Haridas S."/>
            <person name="Kuo A."/>
            <person name="Mondo S."/>
            <person name="Pangilinan J."/>
            <person name="Riley R."/>
            <person name="LaButti K."/>
            <person name="Andreopoulos B."/>
            <person name="Lipzen A."/>
            <person name="Chen C."/>
            <person name="Yan M."/>
            <person name="Daum C."/>
            <person name="Ng V."/>
            <person name="Clum A."/>
            <person name="Steindorff A."/>
            <person name="Ohm R.A."/>
            <person name="Martin F."/>
            <person name="Silar P."/>
            <person name="Natvig D.O."/>
            <person name="Lalanne C."/>
            <person name="Gautier V."/>
            <person name="Ament-Velasquez S.L."/>
            <person name="Kruys A."/>
            <person name="Hutchinson M.I."/>
            <person name="Powell A.J."/>
            <person name="Barry K."/>
            <person name="Miller A.N."/>
            <person name="Grigoriev I.V."/>
            <person name="Debuchy R."/>
            <person name="Gladieux P."/>
            <person name="Hiltunen Thoren M."/>
            <person name="Johannesson H."/>
        </authorList>
    </citation>
    <scope>NUCLEOTIDE SEQUENCE</scope>
    <source>
        <strain evidence="2">CBS 333.67</strain>
    </source>
</reference>
<dbReference type="PANTHER" id="PTHR42037:SF1">
    <property type="match status" value="1"/>
</dbReference>
<keyword evidence="3" id="KW-1185">Reference proteome</keyword>
<feature type="region of interest" description="Disordered" evidence="1">
    <location>
        <begin position="455"/>
        <end position="479"/>
    </location>
</feature>
<gene>
    <name evidence="2" type="ORF">B0T15DRAFT_167947</name>
</gene>
<dbReference type="PANTHER" id="PTHR42037">
    <property type="match status" value="1"/>
</dbReference>
<dbReference type="RefSeq" id="XP_062723006.1">
    <property type="nucleotide sequence ID" value="XM_062862185.1"/>
</dbReference>
<proteinExistence type="predicted"/>
<evidence type="ECO:0000313" key="3">
    <source>
        <dbReference type="Proteomes" id="UP001273166"/>
    </source>
</evidence>
<dbReference type="InterPro" id="IPR027796">
    <property type="entry name" value="OTT_1508_deam-like"/>
</dbReference>
<name>A0AAJ0GW32_9PEZI</name>
<evidence type="ECO:0000313" key="2">
    <source>
        <dbReference type="EMBL" id="KAK3307226.1"/>
    </source>
</evidence>
<organism evidence="2 3">
    <name type="scientific">Chaetomium strumarium</name>
    <dbReference type="NCBI Taxonomy" id="1170767"/>
    <lineage>
        <taxon>Eukaryota</taxon>
        <taxon>Fungi</taxon>
        <taxon>Dikarya</taxon>
        <taxon>Ascomycota</taxon>
        <taxon>Pezizomycotina</taxon>
        <taxon>Sordariomycetes</taxon>
        <taxon>Sordariomycetidae</taxon>
        <taxon>Sordariales</taxon>
        <taxon>Chaetomiaceae</taxon>
        <taxon>Chaetomium</taxon>
    </lineage>
</organism>
<dbReference type="Pfam" id="PF14441">
    <property type="entry name" value="OTT_1508_deam"/>
    <property type="match status" value="1"/>
</dbReference>
<protein>
    <submittedName>
        <fullName evidence="2">Uncharacterized protein</fullName>
    </submittedName>
</protein>
<dbReference type="AlphaFoldDB" id="A0AAJ0GW32"/>
<evidence type="ECO:0000256" key="1">
    <source>
        <dbReference type="SAM" id="MobiDB-lite"/>
    </source>
</evidence>
<comment type="caution">
    <text evidence="2">The sequence shown here is derived from an EMBL/GenBank/DDBJ whole genome shotgun (WGS) entry which is preliminary data.</text>
</comment>
<feature type="region of interest" description="Disordered" evidence="1">
    <location>
        <begin position="496"/>
        <end position="542"/>
    </location>
</feature>
<dbReference type="GeneID" id="87881014"/>
<accession>A0AAJ0GW32</accession>
<feature type="compositionally biased region" description="Acidic residues" evidence="1">
    <location>
        <begin position="529"/>
        <end position="542"/>
    </location>
</feature>